<gene>
    <name evidence="4" type="ORF">bhn_I0658</name>
</gene>
<evidence type="ECO:0000256" key="1">
    <source>
        <dbReference type="SAM" id="MobiDB-lite"/>
    </source>
</evidence>
<feature type="domain" description="DUF1266" evidence="3">
    <location>
        <begin position="506"/>
        <end position="682"/>
    </location>
</feature>
<dbReference type="KEGG" id="bhu:bhn_I0658"/>
<accession>A0A1D9NZL3</accession>
<dbReference type="Proteomes" id="UP000179284">
    <property type="component" value="Chromosome I"/>
</dbReference>
<feature type="region of interest" description="Disordered" evidence="1">
    <location>
        <begin position="183"/>
        <end position="210"/>
    </location>
</feature>
<dbReference type="InterPro" id="IPR009677">
    <property type="entry name" value="DUF1266"/>
</dbReference>
<feature type="transmembrane region" description="Helical" evidence="2">
    <location>
        <begin position="414"/>
        <end position="434"/>
    </location>
</feature>
<feature type="transmembrane region" description="Helical" evidence="2">
    <location>
        <begin position="89"/>
        <end position="111"/>
    </location>
</feature>
<organism evidence="4 5">
    <name type="scientific">Butyrivibrio hungatei</name>
    <dbReference type="NCBI Taxonomy" id="185008"/>
    <lineage>
        <taxon>Bacteria</taxon>
        <taxon>Bacillati</taxon>
        <taxon>Bacillota</taxon>
        <taxon>Clostridia</taxon>
        <taxon>Lachnospirales</taxon>
        <taxon>Lachnospiraceae</taxon>
        <taxon>Butyrivibrio</taxon>
    </lineage>
</organism>
<dbReference type="AlphaFoldDB" id="A0A1D9NZL3"/>
<keyword evidence="2" id="KW-0472">Membrane</keyword>
<sequence>MLYHIKFDAKNVYKATEALGKYQRVSLDETEIQKLKLPKLFNRNEITVTKNAYDYSLSMIIGSALYGDFTLTIDPYYKKLVARRRLSSWRVIFLLIWWVICIYTSVCGYMISDAYTEYQVEPGNYQILAGLILGLAVTMGLNLLWTYGTSRLMQAYIEKYIIVARKGDAKQIAATKEFLAQKSGKTQRKEQTREQTQVKKNDATISKSVESSDKIGNKKTRLKDYDPKFKNTSTNNPYKYLDSDQYAFFCSESGIIQKTAFASLHFDDILILEDGQTSSGLKLLQSIKNIRKNLHLIWTSQSYDAILLAKGNSEDSDSADVYAYKDPDDDNLVRVARDYNGLIRIRYNGEKDPNGVCKVWISDEEPYQCFPGFGDETRLKLDLNVIKKKTKTLVNKDKIKEVTSKKDFKKKSWYVVWIIMLLILARTWLVYGVAPNAGYKELLPEFDDTTYNASDPRDYDGNTTEEYRWAAHATSIYAKLLNGNPDVLCGTAVNTQQELDTYTAFLRLSWGIDSRSSAKEKLNKTMKYGYRAKYKTYVKSNSAVKKAIKVIKRDFGEDLTFGEVGAITADYFEKNHISTDEFLKVKAAACTYIRFGESGLDAYDYLRLIRTTYLCYKCGYLSRNEYLGFIAKLNDAMKYEYYGFEEIHECYYYGEMFRRKELNTDNLSTTNDIRSAINLMMDTGYYYKIDQEY</sequence>
<dbReference type="OrthoDB" id="2068516at2"/>
<keyword evidence="2" id="KW-1133">Transmembrane helix</keyword>
<evidence type="ECO:0000259" key="3">
    <source>
        <dbReference type="Pfam" id="PF06889"/>
    </source>
</evidence>
<evidence type="ECO:0000313" key="4">
    <source>
        <dbReference type="EMBL" id="AOZ95692.1"/>
    </source>
</evidence>
<evidence type="ECO:0000256" key="2">
    <source>
        <dbReference type="SAM" id="Phobius"/>
    </source>
</evidence>
<name>A0A1D9NZL3_9FIRM</name>
<feature type="transmembrane region" description="Helical" evidence="2">
    <location>
        <begin position="123"/>
        <end position="145"/>
    </location>
</feature>
<keyword evidence="2" id="KW-0812">Transmembrane</keyword>
<dbReference type="EMBL" id="CP017831">
    <property type="protein sequence ID" value="AOZ95692.1"/>
    <property type="molecule type" value="Genomic_DNA"/>
</dbReference>
<reference evidence="5" key="1">
    <citation type="submission" date="2016-10" db="EMBL/GenBank/DDBJ databases">
        <title>The complete genome sequence of the rumen bacterium Butyrivibrio hungatei MB2003.</title>
        <authorList>
            <person name="Palevich N."/>
            <person name="Kelly W.J."/>
            <person name="Leahy S.C."/>
            <person name="Altermann E."/>
            <person name="Rakonjac J."/>
            <person name="Attwood G.T."/>
        </authorList>
    </citation>
    <scope>NUCLEOTIDE SEQUENCE [LARGE SCALE GENOMIC DNA]</scope>
    <source>
        <strain evidence="5">MB2003</strain>
    </source>
</reference>
<keyword evidence="5" id="KW-1185">Reference proteome</keyword>
<dbReference type="RefSeq" id="WP_071175442.1">
    <property type="nucleotide sequence ID" value="NZ_CP017831.1"/>
</dbReference>
<proteinExistence type="predicted"/>
<feature type="compositionally biased region" description="Basic and acidic residues" evidence="1">
    <location>
        <begin position="187"/>
        <end position="202"/>
    </location>
</feature>
<dbReference type="Pfam" id="PF06889">
    <property type="entry name" value="DUF1266"/>
    <property type="match status" value="1"/>
</dbReference>
<evidence type="ECO:0000313" key="5">
    <source>
        <dbReference type="Proteomes" id="UP000179284"/>
    </source>
</evidence>
<protein>
    <recommendedName>
        <fullName evidence="3">DUF1266 domain-containing protein</fullName>
    </recommendedName>
</protein>